<dbReference type="OMA" id="TDEWPTT"/>
<name>C6HB26_AJECH</name>
<dbReference type="AlphaFoldDB" id="C6HB26"/>
<dbReference type="GO" id="GO:0031267">
    <property type="term" value="F:small GTPase binding"/>
    <property type="evidence" value="ECO:0007669"/>
    <property type="project" value="TreeGrafter"/>
</dbReference>
<evidence type="ECO:0000256" key="1">
    <source>
        <dbReference type="SAM" id="MobiDB-lite"/>
    </source>
</evidence>
<dbReference type="Gene3D" id="1.10.8.270">
    <property type="entry name" value="putative rabgap domain of human tbc1 domain family member 14 like domains"/>
    <property type="match status" value="1"/>
</dbReference>
<dbReference type="Pfam" id="PF00566">
    <property type="entry name" value="RabGAP-TBC"/>
    <property type="match status" value="1"/>
</dbReference>
<dbReference type="STRING" id="544712.C6HB26"/>
<feature type="region of interest" description="Disordered" evidence="1">
    <location>
        <begin position="34"/>
        <end position="53"/>
    </location>
</feature>
<dbReference type="OrthoDB" id="44736at2759"/>
<organism evidence="3 4">
    <name type="scientific">Ajellomyces capsulatus (strain H143)</name>
    <name type="common">Darling's disease fungus</name>
    <name type="synonym">Histoplasma capsulatum</name>
    <dbReference type="NCBI Taxonomy" id="544712"/>
    <lineage>
        <taxon>Eukaryota</taxon>
        <taxon>Fungi</taxon>
        <taxon>Dikarya</taxon>
        <taxon>Ascomycota</taxon>
        <taxon>Pezizomycotina</taxon>
        <taxon>Eurotiomycetes</taxon>
        <taxon>Eurotiomycetidae</taxon>
        <taxon>Onygenales</taxon>
        <taxon>Ajellomycetaceae</taxon>
        <taxon>Histoplasma</taxon>
    </lineage>
</organism>
<evidence type="ECO:0000313" key="4">
    <source>
        <dbReference type="Proteomes" id="UP000002624"/>
    </source>
</evidence>
<accession>C6HB26</accession>
<dbReference type="InterPro" id="IPR050302">
    <property type="entry name" value="Rab_GAP_TBC_domain"/>
</dbReference>
<dbReference type="SMART" id="SM00164">
    <property type="entry name" value="TBC"/>
    <property type="match status" value="1"/>
</dbReference>
<dbReference type="Proteomes" id="UP000002624">
    <property type="component" value="Unassembled WGS sequence"/>
</dbReference>
<feature type="compositionally biased region" description="Low complexity" evidence="1">
    <location>
        <begin position="214"/>
        <end position="225"/>
    </location>
</feature>
<evidence type="ECO:0000313" key="3">
    <source>
        <dbReference type="EMBL" id="EER42449.1"/>
    </source>
</evidence>
<feature type="compositionally biased region" description="Polar residues" evidence="1">
    <location>
        <begin position="761"/>
        <end position="778"/>
    </location>
</feature>
<dbReference type="GO" id="GO:0005096">
    <property type="term" value="F:GTPase activator activity"/>
    <property type="evidence" value="ECO:0007669"/>
    <property type="project" value="TreeGrafter"/>
</dbReference>
<dbReference type="EMBL" id="GG692422">
    <property type="protein sequence ID" value="EER42449.1"/>
    <property type="molecule type" value="Genomic_DNA"/>
</dbReference>
<dbReference type="VEuPathDB" id="FungiDB:HCDG_03908"/>
<dbReference type="PANTHER" id="PTHR47219">
    <property type="entry name" value="RAB GTPASE-ACTIVATING PROTEIN 1-LIKE"/>
    <property type="match status" value="1"/>
</dbReference>
<reference evidence="4" key="1">
    <citation type="submission" date="2009-05" db="EMBL/GenBank/DDBJ databases">
        <title>The genome sequence of Ajellomyces capsulatus strain H143.</title>
        <authorList>
            <person name="Champion M."/>
            <person name="Cuomo C.A."/>
            <person name="Ma L.-J."/>
            <person name="Henn M.R."/>
            <person name="Sil A."/>
            <person name="Goldman B."/>
            <person name="Young S.K."/>
            <person name="Kodira C.D."/>
            <person name="Zeng Q."/>
            <person name="Koehrsen M."/>
            <person name="Alvarado L."/>
            <person name="Berlin A.M."/>
            <person name="Borenstein D."/>
            <person name="Chen Z."/>
            <person name="Engels R."/>
            <person name="Freedman E."/>
            <person name="Gellesch M."/>
            <person name="Goldberg J."/>
            <person name="Griggs A."/>
            <person name="Gujja S."/>
            <person name="Heiman D.I."/>
            <person name="Hepburn T.A."/>
            <person name="Howarth C."/>
            <person name="Jen D."/>
            <person name="Larson L."/>
            <person name="Lewis B."/>
            <person name="Mehta T."/>
            <person name="Park D."/>
            <person name="Pearson M."/>
            <person name="Roberts A."/>
            <person name="Saif S."/>
            <person name="Shea T.D."/>
            <person name="Shenoy N."/>
            <person name="Sisk P."/>
            <person name="Stolte C."/>
            <person name="Sykes S."/>
            <person name="Walk T."/>
            <person name="White J."/>
            <person name="Yandava C."/>
            <person name="Klein B."/>
            <person name="McEwen J.G."/>
            <person name="Puccia R."/>
            <person name="Goldman G.H."/>
            <person name="Felipe M.S."/>
            <person name="Nino-Vega G."/>
            <person name="San-Blas G."/>
            <person name="Taylor J.W."/>
            <person name="Mendoza L."/>
            <person name="Galagan J.E."/>
            <person name="Nusbaum C."/>
            <person name="Birren B.W."/>
        </authorList>
    </citation>
    <scope>NUCLEOTIDE SEQUENCE [LARGE SCALE GENOMIC DNA]</scope>
    <source>
        <strain evidence="4">H143</strain>
    </source>
</reference>
<feature type="region of interest" description="Disordered" evidence="1">
    <location>
        <begin position="87"/>
        <end position="174"/>
    </location>
</feature>
<dbReference type="PANTHER" id="PTHR47219:SF20">
    <property type="entry name" value="TBC1 DOMAIN FAMILY MEMBER 2B"/>
    <property type="match status" value="1"/>
</dbReference>
<feature type="region of interest" description="Disordered" evidence="1">
    <location>
        <begin position="499"/>
        <end position="526"/>
    </location>
</feature>
<feature type="region of interest" description="Disordered" evidence="1">
    <location>
        <begin position="758"/>
        <end position="778"/>
    </location>
</feature>
<protein>
    <submittedName>
        <fullName evidence="3">GTPase activating protein</fullName>
    </submittedName>
</protein>
<feature type="domain" description="Rab-GAP TBC" evidence="2">
    <location>
        <begin position="442"/>
        <end position="675"/>
    </location>
</feature>
<feature type="region of interest" description="Disordered" evidence="1">
    <location>
        <begin position="213"/>
        <end position="256"/>
    </location>
</feature>
<dbReference type="Gene3D" id="1.10.472.80">
    <property type="entry name" value="Ypt/Rab-GAP domain of gyp1p, domain 3"/>
    <property type="match status" value="1"/>
</dbReference>
<feature type="compositionally biased region" description="Polar residues" evidence="1">
    <location>
        <begin position="226"/>
        <end position="245"/>
    </location>
</feature>
<dbReference type="PROSITE" id="PS50086">
    <property type="entry name" value="TBC_RABGAP"/>
    <property type="match status" value="1"/>
</dbReference>
<feature type="compositionally biased region" description="Low complexity" evidence="1">
    <location>
        <begin position="111"/>
        <end position="124"/>
    </location>
</feature>
<dbReference type="InterPro" id="IPR035969">
    <property type="entry name" value="Rab-GAP_TBC_sf"/>
</dbReference>
<dbReference type="HOGENOM" id="CLU_005350_3_1_1"/>
<dbReference type="SUPFAM" id="SSF47923">
    <property type="entry name" value="Ypt/Rab-GAP domain of gyp1p"/>
    <property type="match status" value="2"/>
</dbReference>
<feature type="compositionally biased region" description="Polar residues" evidence="1">
    <location>
        <begin position="515"/>
        <end position="524"/>
    </location>
</feature>
<sequence length="791" mass="88240">MESLPRIIGGQSNCRSKCPERVFSSSVAMVTQNGNARYHPPDSRNDVKGPQQRHGAFPHPLTKVTTSGLPQNGLPVSPVSPYRAYQPGRSPTYQPTIPEASSSHLNMANAPPTHQSPTSHTSPTYRSPTYQVATDHDSQSSWLSRNEMERRRPALHNGNPRIGLKSTASASSIRPMQHSQFRLDQLPFTSGPAQLRFPPHYHPPDVRIDSEIRSSSQSALTASSAEPTSGTERSSIVTKNSSVTDLSPEEPDIDGGWSVEDAISLYLNGFTDDPPDPATGSPTYVGEIPEALMNEAPATGTPMNEIPMIENQVAERQRSMELQEAINSDMAHPEAPIAVEIKPIHASSQRQPMRLVIPPAFPGIVPPPRSPATSLRDQYGFQRSSSHISPSGYDTWFRSYSAYQETRKQKWEGLLKEYGLPCDNPPTFPPKSAKVKRYIRRGIPPEYRGAAWFYYAGGYDRYHRFRGRYHQLVEQTMNGPSNDDKEHIERDLHRTFPDNIHFKPDPIPQPGVHSSPDSGSSNPKYLSKTPEAEIIQSLRRVLYAFAAHNPKIGYTQSLNFIAGMLLLFLPEEKAFWMLDIITSSYLPGTHEISLEGANIDLWILMVALKDSMPAIYTKVASTTPTTPKSKPPPINTKTRLPDITLGLTSWLMSLYIGSLPLETTLRVWDVFFYEGSRTFFRVALAIFKSSEKEILSLSDPMEIFQVVQSAPKKLIDASALVDECFTRRFRLTQARVEELRAARRTAIREEKDRLSMLASRGNAQSGSNGLSTARATTPLPTSWRNLKHTFK</sequence>
<feature type="compositionally biased region" description="Polar residues" evidence="1">
    <location>
        <begin position="89"/>
        <end position="106"/>
    </location>
</feature>
<evidence type="ECO:0000259" key="2">
    <source>
        <dbReference type="PROSITE" id="PS50086"/>
    </source>
</evidence>
<gene>
    <name evidence="3" type="ORF">HCDG_03908</name>
</gene>
<dbReference type="InterPro" id="IPR000195">
    <property type="entry name" value="Rab-GAP-TBC_dom"/>
</dbReference>
<proteinExistence type="predicted"/>